<evidence type="ECO:0000259" key="13">
    <source>
        <dbReference type="PROSITE" id="PS50046"/>
    </source>
</evidence>
<evidence type="ECO:0000256" key="5">
    <source>
        <dbReference type="ARBA" id="ARBA00022606"/>
    </source>
</evidence>
<keyword evidence="4 12" id="KW-0597">Phosphoprotein</keyword>
<evidence type="ECO:0000313" key="15">
    <source>
        <dbReference type="EMBL" id="KAA9367265.1"/>
    </source>
</evidence>
<dbReference type="SUPFAM" id="SSF52172">
    <property type="entry name" value="CheY-like"/>
    <property type="match status" value="1"/>
</dbReference>
<feature type="modified residue" description="4-aspartylphosphate" evidence="12">
    <location>
        <position position="783"/>
    </location>
</feature>
<dbReference type="Pfam" id="PF00360">
    <property type="entry name" value="PHY"/>
    <property type="match status" value="1"/>
</dbReference>
<dbReference type="GO" id="GO:0000160">
    <property type="term" value="P:phosphorelay signal transduction system"/>
    <property type="evidence" value="ECO:0007669"/>
    <property type="project" value="InterPro"/>
</dbReference>
<evidence type="ECO:0000259" key="14">
    <source>
        <dbReference type="PROSITE" id="PS50110"/>
    </source>
</evidence>
<proteinExistence type="predicted"/>
<keyword evidence="8" id="KW-0418">Kinase</keyword>
<keyword evidence="3" id="KW-0600">Photoreceptor protein</keyword>
<evidence type="ECO:0000256" key="7">
    <source>
        <dbReference type="ARBA" id="ARBA00022741"/>
    </source>
</evidence>
<dbReference type="InterPro" id="IPR043150">
    <property type="entry name" value="Phytochrome_PHY_sf"/>
</dbReference>
<dbReference type="InterPro" id="IPR016132">
    <property type="entry name" value="Phyto_chromo_attachment"/>
</dbReference>
<dbReference type="Gene3D" id="3.40.50.2300">
    <property type="match status" value="1"/>
</dbReference>
<dbReference type="PROSITE" id="PS50046">
    <property type="entry name" value="PHYTOCHROME_2"/>
    <property type="match status" value="1"/>
</dbReference>
<dbReference type="Pfam" id="PF01590">
    <property type="entry name" value="GAF"/>
    <property type="match status" value="1"/>
</dbReference>
<evidence type="ECO:0000256" key="10">
    <source>
        <dbReference type="ARBA" id="ARBA00022991"/>
    </source>
</evidence>
<dbReference type="EC" id="2.7.13.3" evidence="2"/>
<dbReference type="InterPro" id="IPR035965">
    <property type="entry name" value="PAS-like_dom_sf"/>
</dbReference>
<dbReference type="Gene3D" id="3.30.450.20">
    <property type="entry name" value="PAS domain"/>
    <property type="match status" value="1"/>
</dbReference>
<dbReference type="PRINTS" id="PR01033">
    <property type="entry name" value="PHYTOCHROME"/>
</dbReference>
<evidence type="ECO:0000256" key="1">
    <source>
        <dbReference type="ARBA" id="ARBA00000085"/>
    </source>
</evidence>
<keyword evidence="6" id="KW-0808">Transferase</keyword>
<dbReference type="InterPro" id="IPR029016">
    <property type="entry name" value="GAF-like_dom_sf"/>
</dbReference>
<evidence type="ECO:0000256" key="4">
    <source>
        <dbReference type="ARBA" id="ARBA00022553"/>
    </source>
</evidence>
<dbReference type="InterPro" id="IPR001294">
    <property type="entry name" value="Phytochrome"/>
</dbReference>
<dbReference type="InterPro" id="IPR013515">
    <property type="entry name" value="Phytochrome_cen-reg"/>
</dbReference>
<evidence type="ECO:0000256" key="2">
    <source>
        <dbReference type="ARBA" id="ARBA00012438"/>
    </source>
</evidence>
<dbReference type="GO" id="GO:0009584">
    <property type="term" value="P:detection of visible light"/>
    <property type="evidence" value="ECO:0007669"/>
    <property type="project" value="InterPro"/>
</dbReference>
<evidence type="ECO:0000256" key="3">
    <source>
        <dbReference type="ARBA" id="ARBA00022543"/>
    </source>
</evidence>
<dbReference type="PANTHER" id="PTHR41523">
    <property type="entry name" value="TWO-COMPONENT SYSTEM SENSOR PROTEIN"/>
    <property type="match status" value="1"/>
</dbReference>
<dbReference type="SMART" id="SM00911">
    <property type="entry name" value="HWE_HK"/>
    <property type="match status" value="1"/>
</dbReference>
<dbReference type="Gene3D" id="3.30.450.40">
    <property type="match status" value="1"/>
</dbReference>
<dbReference type="InterPro" id="IPR001789">
    <property type="entry name" value="Sig_transdc_resp-reg_receiver"/>
</dbReference>
<comment type="catalytic activity">
    <reaction evidence="1">
        <text>ATP + protein L-histidine = ADP + protein N-phospho-L-histidine.</text>
        <dbReference type="EC" id="2.7.13.3"/>
    </reaction>
</comment>
<dbReference type="Pfam" id="PF07536">
    <property type="entry name" value="HWE_HK"/>
    <property type="match status" value="1"/>
</dbReference>
<keyword evidence="16" id="KW-1185">Reference proteome</keyword>
<dbReference type="SMART" id="SM00448">
    <property type="entry name" value="REC"/>
    <property type="match status" value="1"/>
</dbReference>
<reference evidence="15 16" key="1">
    <citation type="submission" date="2019-09" db="EMBL/GenBank/DDBJ databases">
        <title>Biological control of the noxious weed angled onion (Allium triquetrum) thwarted by endophytic bacteria in Victoria, Australia.</title>
        <authorList>
            <person name="Tehranchian P."/>
            <person name="Adair R.J."/>
            <person name="Van T.H."/>
            <person name="Morrison P.D."/>
            <person name="Williams H."/>
            <person name="Lawrie A.C."/>
        </authorList>
    </citation>
    <scope>NUCLEOTIDE SEQUENCE [LARGE SCALE GENOMIC DNA]</scope>
    <source>
        <strain evidence="15 16">RPTAtOch1</strain>
    </source>
</reference>
<dbReference type="Gene3D" id="3.30.565.10">
    <property type="entry name" value="Histidine kinase-like ATPase, C-terminal domain"/>
    <property type="match status" value="1"/>
</dbReference>
<dbReference type="Proteomes" id="UP000327108">
    <property type="component" value="Unassembled WGS sequence"/>
</dbReference>
<keyword evidence="5" id="KW-0716">Sensory transduction</keyword>
<keyword evidence="10" id="KW-0157">Chromophore</keyword>
<dbReference type="SUPFAM" id="SSF55785">
    <property type="entry name" value="PYP-like sensor domain (PAS domain)"/>
    <property type="match status" value="1"/>
</dbReference>
<comment type="caution">
    <text evidence="15">The sequence shown here is derived from an EMBL/GenBank/DDBJ whole genome shotgun (WGS) entry which is preliminary data.</text>
</comment>
<name>A0A5N1K1C2_9HYPH</name>
<evidence type="ECO:0000256" key="9">
    <source>
        <dbReference type="ARBA" id="ARBA00022840"/>
    </source>
</evidence>
<dbReference type="InterPro" id="IPR013654">
    <property type="entry name" value="PAS_2"/>
</dbReference>
<organism evidence="15 16">
    <name type="scientific">Ochrobactrum quorumnocens</name>
    <dbReference type="NCBI Taxonomy" id="271865"/>
    <lineage>
        <taxon>Bacteria</taxon>
        <taxon>Pseudomonadati</taxon>
        <taxon>Pseudomonadota</taxon>
        <taxon>Alphaproteobacteria</taxon>
        <taxon>Hyphomicrobiales</taxon>
        <taxon>Brucellaceae</taxon>
        <taxon>Brucella/Ochrobactrum group</taxon>
        <taxon>Ochrobactrum</taxon>
    </lineage>
</organism>
<evidence type="ECO:0000313" key="16">
    <source>
        <dbReference type="Proteomes" id="UP000327108"/>
    </source>
</evidence>
<keyword evidence="9" id="KW-0067">ATP-binding</keyword>
<dbReference type="SUPFAM" id="SSF55781">
    <property type="entry name" value="GAF domain-like"/>
    <property type="match status" value="2"/>
</dbReference>
<dbReference type="Gene3D" id="3.30.450.270">
    <property type="match status" value="1"/>
</dbReference>
<sequence>MSISEPVNLTNCDREPIHIPGSIQSHGAMLVIDPVSQRLMYASSNVPSLTGYQGDLIPGTDISLIVGEKNAHDFRNAAAKAREPGLSSIIIGFRFPRLAGLFDAIVHTHQGKTFVEFEPCPDHGQTARQALDLTRSVIHRLGREDSVERAASIGAKLMRAMLGYDRVMVYRFLHNGAGRVIAEAKSSALGSFLGQHFPASDIPVQARKLYISNTIRMISDTASRPVELMPALEVGADPVDMSFAQLRSVSPIHCQYLNNMGVAASLSISIIVDGALWGLIACHHDTPKVTALPLRIGSELFGQYFSLHIAACERRATLRAAAEVRTKLDELVSRLSTNNSMRDDLIAQLPEFAKLVSSHGAALWMNDHWFQTGDALNEQTTRALLEIAKQQAPGDVWSTAHLGRHLDHPVANVAGMIAIPLSVTFGEYLVLFRNEEAHQLEWAGEPAKTVVRTPFGERLTPRGSFETWREDVRGQSTPWTEIDLSVARAIATYLRDVILRQSEISEKERIRTDQRRRILNAELNHRVKNILALVKSIARQTGMGAKNVEDYAQTLEGRLRALASAHDQSLDGSKSGLIGALMETEADLYRDDRAPDRVILSGPRLGLDHRAYSVLSLVIHEMMTNAAKYGALSTPLGQLRIDWKLLSSGECAISWLETGGPMVVQPTRTGFGTKLIRSSLEYDLRGKVHIEHRSTGLFATFVLPAAYVGVADIEAVVVDGAHARALFSLDHTSVLVVEDQSLIAMDVEDTLRSMGAEDVRLAGDPEEALHTLLTFRPQVAILDFNLGAITSEAIAEQLTALGIPFIFMTGYSDQSSIPERFQHIEFVRKPINDVALAAKLSTALAQSTPRHDPVRSQL</sequence>
<dbReference type="EMBL" id="VYXQ01000013">
    <property type="protein sequence ID" value="KAA9367265.1"/>
    <property type="molecule type" value="Genomic_DNA"/>
</dbReference>
<dbReference type="Pfam" id="PF08446">
    <property type="entry name" value="PAS_2"/>
    <property type="match status" value="1"/>
</dbReference>
<protein>
    <recommendedName>
        <fullName evidence="2">histidine kinase</fullName>
        <ecNumber evidence="2">2.7.13.3</ecNumber>
    </recommendedName>
</protein>
<evidence type="ECO:0000256" key="6">
    <source>
        <dbReference type="ARBA" id="ARBA00022679"/>
    </source>
</evidence>
<dbReference type="RefSeq" id="WP_151094107.1">
    <property type="nucleotide sequence ID" value="NZ_JBLZNM010000030.1"/>
</dbReference>
<gene>
    <name evidence="15" type="ORF">F3W84_14170</name>
</gene>
<dbReference type="Pfam" id="PF00072">
    <property type="entry name" value="Response_reg"/>
    <property type="match status" value="1"/>
</dbReference>
<feature type="domain" description="Phytochrome chromophore attachment site" evidence="13">
    <location>
        <begin position="146"/>
        <end position="303"/>
    </location>
</feature>
<dbReference type="GO" id="GO:0005524">
    <property type="term" value="F:ATP binding"/>
    <property type="evidence" value="ECO:0007669"/>
    <property type="project" value="UniProtKB-KW"/>
</dbReference>
<dbReference type="PANTHER" id="PTHR41523:SF7">
    <property type="entry name" value="HISTIDINE KINASE"/>
    <property type="match status" value="1"/>
</dbReference>
<feature type="domain" description="Response regulatory" evidence="14">
    <location>
        <begin position="733"/>
        <end position="844"/>
    </location>
</feature>
<keyword evidence="11" id="KW-0675">Receptor</keyword>
<keyword evidence="7" id="KW-0547">Nucleotide-binding</keyword>
<evidence type="ECO:0000256" key="8">
    <source>
        <dbReference type="ARBA" id="ARBA00022777"/>
    </source>
</evidence>
<dbReference type="InterPro" id="IPR011102">
    <property type="entry name" value="Sig_transdc_His_kinase_HWE"/>
</dbReference>
<dbReference type="GO" id="GO:0009881">
    <property type="term" value="F:photoreceptor activity"/>
    <property type="evidence" value="ECO:0007669"/>
    <property type="project" value="UniProtKB-KW"/>
</dbReference>
<evidence type="ECO:0000256" key="12">
    <source>
        <dbReference type="PROSITE-ProRule" id="PRU00169"/>
    </source>
</evidence>
<dbReference type="PROSITE" id="PS50110">
    <property type="entry name" value="RESPONSE_REGULATORY"/>
    <property type="match status" value="1"/>
</dbReference>
<dbReference type="InterPro" id="IPR003018">
    <property type="entry name" value="GAF"/>
</dbReference>
<dbReference type="AlphaFoldDB" id="A0A5N1K1C2"/>
<evidence type="ECO:0000256" key="11">
    <source>
        <dbReference type="ARBA" id="ARBA00023170"/>
    </source>
</evidence>
<dbReference type="GO" id="GO:0006355">
    <property type="term" value="P:regulation of DNA-templated transcription"/>
    <property type="evidence" value="ECO:0007669"/>
    <property type="project" value="InterPro"/>
</dbReference>
<dbReference type="GO" id="GO:0004673">
    <property type="term" value="F:protein histidine kinase activity"/>
    <property type="evidence" value="ECO:0007669"/>
    <property type="project" value="UniProtKB-EC"/>
</dbReference>
<dbReference type="InterPro" id="IPR036890">
    <property type="entry name" value="HATPase_C_sf"/>
</dbReference>
<dbReference type="InterPro" id="IPR011006">
    <property type="entry name" value="CheY-like_superfamily"/>
</dbReference>
<accession>A0A5N1K1C2</accession>